<gene>
    <name evidence="10" type="ORF">CT0861_10514</name>
</gene>
<keyword evidence="9" id="KW-0100">Branched-chain amino acid biosynthesis</keyword>
<evidence type="ECO:0000256" key="2">
    <source>
        <dbReference type="ARBA" id="ARBA00009320"/>
    </source>
</evidence>
<comment type="catalytic activity">
    <reaction evidence="9">
        <text>L-isoleucine + 2-oxoglutarate = (S)-3-methyl-2-oxopentanoate + L-glutamate</text>
        <dbReference type="Rhea" id="RHEA:24801"/>
        <dbReference type="ChEBI" id="CHEBI:16810"/>
        <dbReference type="ChEBI" id="CHEBI:29985"/>
        <dbReference type="ChEBI" id="CHEBI:35146"/>
        <dbReference type="ChEBI" id="CHEBI:58045"/>
        <dbReference type="EC" id="2.6.1.42"/>
    </reaction>
</comment>
<dbReference type="GO" id="GO:0009098">
    <property type="term" value="P:L-leucine biosynthetic process"/>
    <property type="evidence" value="ECO:0007669"/>
    <property type="project" value="TreeGrafter"/>
</dbReference>
<dbReference type="EMBL" id="LFIV01000073">
    <property type="protein sequence ID" value="KZL71372.1"/>
    <property type="molecule type" value="Genomic_DNA"/>
</dbReference>
<evidence type="ECO:0000256" key="6">
    <source>
        <dbReference type="PIRSR" id="PIRSR006468-1"/>
    </source>
</evidence>
<evidence type="ECO:0000256" key="5">
    <source>
        <dbReference type="ARBA" id="ARBA00022898"/>
    </source>
</evidence>
<dbReference type="SUPFAM" id="SSF56752">
    <property type="entry name" value="D-aminoacid aminotransferase-like PLP-dependent enzymes"/>
    <property type="match status" value="1"/>
</dbReference>
<comment type="catalytic activity">
    <reaction evidence="9">
        <text>L-valine + 2-oxoglutarate = 3-methyl-2-oxobutanoate + L-glutamate</text>
        <dbReference type="Rhea" id="RHEA:24813"/>
        <dbReference type="ChEBI" id="CHEBI:11851"/>
        <dbReference type="ChEBI" id="CHEBI:16810"/>
        <dbReference type="ChEBI" id="CHEBI:29985"/>
        <dbReference type="ChEBI" id="CHEBI:57762"/>
        <dbReference type="EC" id="2.6.1.42"/>
    </reaction>
</comment>
<keyword evidence="11" id="KW-1185">Reference proteome</keyword>
<dbReference type="InterPro" id="IPR005786">
    <property type="entry name" value="B_amino_transII"/>
</dbReference>
<dbReference type="GO" id="GO:0005739">
    <property type="term" value="C:mitochondrion"/>
    <property type="evidence" value="ECO:0007669"/>
    <property type="project" value="TreeGrafter"/>
</dbReference>
<dbReference type="InterPro" id="IPR043132">
    <property type="entry name" value="BCAT-like_C"/>
</dbReference>
<evidence type="ECO:0000313" key="11">
    <source>
        <dbReference type="Proteomes" id="UP000076552"/>
    </source>
</evidence>
<dbReference type="GO" id="GO:0052654">
    <property type="term" value="F:L-leucine-2-oxoglutarate transaminase activity"/>
    <property type="evidence" value="ECO:0007669"/>
    <property type="project" value="RHEA"/>
</dbReference>
<comment type="catalytic activity">
    <reaction evidence="9">
        <text>L-leucine + 2-oxoglutarate = 4-methyl-2-oxopentanoate + L-glutamate</text>
        <dbReference type="Rhea" id="RHEA:18321"/>
        <dbReference type="ChEBI" id="CHEBI:16810"/>
        <dbReference type="ChEBI" id="CHEBI:17865"/>
        <dbReference type="ChEBI" id="CHEBI:29985"/>
        <dbReference type="ChEBI" id="CHEBI:57427"/>
        <dbReference type="EC" id="2.6.1.42"/>
    </reaction>
</comment>
<dbReference type="STRING" id="708197.A0A166SZF6"/>
<keyword evidence="9" id="KW-0028">Amino-acid biosynthesis</keyword>
<keyword evidence="4 9" id="KW-0808">Transferase</keyword>
<comment type="similarity">
    <text evidence="2 7">Belongs to the class-IV pyridoxal-phosphate-dependent aminotransferase family.</text>
</comment>
<dbReference type="PANTHER" id="PTHR11825">
    <property type="entry name" value="SUBGROUP IIII AMINOTRANSFERASE"/>
    <property type="match status" value="1"/>
</dbReference>
<organism evidence="10 11">
    <name type="scientific">Colletotrichum tofieldiae</name>
    <dbReference type="NCBI Taxonomy" id="708197"/>
    <lineage>
        <taxon>Eukaryota</taxon>
        <taxon>Fungi</taxon>
        <taxon>Dikarya</taxon>
        <taxon>Ascomycota</taxon>
        <taxon>Pezizomycotina</taxon>
        <taxon>Sordariomycetes</taxon>
        <taxon>Hypocreomycetidae</taxon>
        <taxon>Glomerellales</taxon>
        <taxon>Glomerellaceae</taxon>
        <taxon>Colletotrichum</taxon>
        <taxon>Colletotrichum spaethianum species complex</taxon>
    </lineage>
</organism>
<dbReference type="InterPro" id="IPR001544">
    <property type="entry name" value="Aminotrans_IV"/>
</dbReference>
<evidence type="ECO:0000256" key="4">
    <source>
        <dbReference type="ARBA" id="ARBA00022679"/>
    </source>
</evidence>
<dbReference type="Gene3D" id="3.20.10.10">
    <property type="entry name" value="D-amino Acid Aminotransferase, subunit A, domain 2"/>
    <property type="match status" value="1"/>
</dbReference>
<feature type="modified residue" description="N6-(pyridoxal phosphate)lysine" evidence="6">
    <location>
        <position position="227"/>
    </location>
</feature>
<dbReference type="InterPro" id="IPR036038">
    <property type="entry name" value="Aminotransferase-like"/>
</dbReference>
<dbReference type="InterPro" id="IPR043131">
    <property type="entry name" value="BCAT-like_N"/>
</dbReference>
<reference evidence="10 11" key="1">
    <citation type="submission" date="2015-06" db="EMBL/GenBank/DDBJ databases">
        <title>Survival trade-offs in plant roots during colonization by closely related pathogenic and mutualistic fungi.</title>
        <authorList>
            <person name="Hacquard S."/>
            <person name="Kracher B."/>
            <person name="Hiruma K."/>
            <person name="Weinman A."/>
            <person name="Muench P."/>
            <person name="Garrido Oter R."/>
            <person name="Ver Loren van Themaat E."/>
            <person name="Dallerey J.-F."/>
            <person name="Damm U."/>
            <person name="Henrissat B."/>
            <person name="Lespinet O."/>
            <person name="Thon M."/>
            <person name="Kemen E."/>
            <person name="McHardy A.C."/>
            <person name="Schulze-Lefert P."/>
            <person name="O'Connell R.J."/>
        </authorList>
    </citation>
    <scope>NUCLEOTIDE SEQUENCE [LARGE SCALE GENOMIC DNA]</scope>
    <source>
        <strain evidence="10 11">0861</strain>
    </source>
</reference>
<dbReference type="PIRSF" id="PIRSF006468">
    <property type="entry name" value="BCAT1"/>
    <property type="match status" value="1"/>
</dbReference>
<keyword evidence="3 9" id="KW-0032">Aminotransferase</keyword>
<proteinExistence type="inferred from homology"/>
<evidence type="ECO:0000256" key="9">
    <source>
        <dbReference type="RuleBase" id="RU004517"/>
    </source>
</evidence>
<dbReference type="GO" id="GO:0052655">
    <property type="term" value="F:L-valine-2-oxoglutarate transaminase activity"/>
    <property type="evidence" value="ECO:0007669"/>
    <property type="project" value="RHEA"/>
</dbReference>
<evidence type="ECO:0000256" key="3">
    <source>
        <dbReference type="ARBA" id="ARBA00022576"/>
    </source>
</evidence>
<evidence type="ECO:0000313" key="10">
    <source>
        <dbReference type="EMBL" id="KZL71372.1"/>
    </source>
</evidence>
<dbReference type="GO" id="GO:0052656">
    <property type="term" value="F:L-isoleucine-2-oxoglutarate transaminase activity"/>
    <property type="evidence" value="ECO:0007669"/>
    <property type="project" value="RHEA"/>
</dbReference>
<accession>A0A166SZF6</accession>
<dbReference type="PROSITE" id="PS00770">
    <property type="entry name" value="AA_TRANSFER_CLASS_4"/>
    <property type="match status" value="1"/>
</dbReference>
<dbReference type="Proteomes" id="UP000076552">
    <property type="component" value="Unassembled WGS sequence"/>
</dbReference>
<dbReference type="Gene3D" id="3.30.470.10">
    <property type="match status" value="1"/>
</dbReference>
<keyword evidence="5 8" id="KW-0663">Pyridoxal phosphate</keyword>
<dbReference type="InterPro" id="IPR018300">
    <property type="entry name" value="Aminotrans_IV_CS"/>
</dbReference>
<dbReference type="PANTHER" id="PTHR11825:SF69">
    <property type="entry name" value="BRANCHED-CHAIN-AMINO-ACID AMINOTRANSFERASE"/>
    <property type="match status" value="1"/>
</dbReference>
<name>A0A166SZF6_9PEZI</name>
<evidence type="ECO:0000256" key="1">
    <source>
        <dbReference type="ARBA" id="ARBA00001933"/>
    </source>
</evidence>
<evidence type="ECO:0000256" key="7">
    <source>
        <dbReference type="RuleBase" id="RU004106"/>
    </source>
</evidence>
<comment type="cofactor">
    <cofactor evidence="1 8">
        <name>pyridoxal 5'-phosphate</name>
        <dbReference type="ChEBI" id="CHEBI:597326"/>
    </cofactor>
</comment>
<sequence>MSPSALLTVSDGVATDGIAKPRHGEIDASRMVRTYVPAAEQQAVPGLQDPIRLTQRCTTAHMVQVPWSQETGWGTPVLSPYGKIALEPTASVLHYATETFEGMKAYRGYDNKLRLFRPQLNCARLIKSNARVCLPTFCPEQMLELIASYLAVECPRWLPEPGSNLYVRPAVIGSGSALGIQKPPEALFFLFAVAFPQSSGLPHPGIKLLASDPDQIRAWPGGFGSAKVGASYGPAMVAQAKAKEHNCSQTLWLFGKEEYVTEAGASNFFVVWRRKGTNILELVTTSLDTDIVLDGITRRSIIELARERLAPGSQKLPSRVQPLEVVERPFTMQEIVEAYEENRLVESFVSGTAMFITPVSAIKYRDVEVGLPMTSTDDGHKTPLATYSSTIKSWLEDIIYGRVTHDWGYVIDEHSY</sequence>
<dbReference type="Pfam" id="PF01063">
    <property type="entry name" value="Aminotran_4"/>
    <property type="match status" value="1"/>
</dbReference>
<evidence type="ECO:0000256" key="8">
    <source>
        <dbReference type="RuleBase" id="RU004516"/>
    </source>
</evidence>
<dbReference type="GO" id="GO:0009099">
    <property type="term" value="P:L-valine biosynthetic process"/>
    <property type="evidence" value="ECO:0007669"/>
    <property type="project" value="TreeGrafter"/>
</dbReference>
<dbReference type="AlphaFoldDB" id="A0A166SZF6"/>
<protein>
    <recommendedName>
        <fullName evidence="9">Branched-chain-amino-acid aminotransferase</fullName>
        <ecNumber evidence="9">2.6.1.42</ecNumber>
    </recommendedName>
</protein>
<dbReference type="EC" id="2.6.1.42" evidence="9"/>
<comment type="caution">
    <text evidence="10">The sequence shown here is derived from an EMBL/GenBank/DDBJ whole genome shotgun (WGS) entry which is preliminary data.</text>
</comment>